<dbReference type="OrthoDB" id="9789348at2"/>
<gene>
    <name evidence="2" type="ORF">SAMN05660835_00049</name>
</gene>
<dbReference type="SUPFAM" id="SSF52821">
    <property type="entry name" value="Rhodanese/Cell cycle control phosphatase"/>
    <property type="match status" value="1"/>
</dbReference>
<keyword evidence="2" id="KW-0808">Transferase</keyword>
<dbReference type="InterPro" id="IPR001763">
    <property type="entry name" value="Rhodanese-like_dom"/>
</dbReference>
<dbReference type="Gene3D" id="3.40.250.10">
    <property type="entry name" value="Rhodanese-like domain"/>
    <property type="match status" value="1"/>
</dbReference>
<evidence type="ECO:0000313" key="3">
    <source>
        <dbReference type="Proteomes" id="UP000199411"/>
    </source>
</evidence>
<dbReference type="RefSeq" id="WP_025392422.1">
    <property type="nucleotide sequence ID" value="NZ_FMYU01000001.1"/>
</dbReference>
<feature type="domain" description="Rhodanese" evidence="1">
    <location>
        <begin position="52"/>
        <end position="142"/>
    </location>
</feature>
<evidence type="ECO:0000313" key="2">
    <source>
        <dbReference type="EMBL" id="SDB95835.1"/>
    </source>
</evidence>
<accession>A0A1G6HPQ8</accession>
<dbReference type="EMBL" id="FMYU01000001">
    <property type="protein sequence ID" value="SDB95835.1"/>
    <property type="molecule type" value="Genomic_DNA"/>
</dbReference>
<dbReference type="AlphaFoldDB" id="A0A1G6HPQ8"/>
<reference evidence="3" key="1">
    <citation type="submission" date="2016-10" db="EMBL/GenBank/DDBJ databases">
        <authorList>
            <person name="Varghese N."/>
            <person name="Submissions S."/>
        </authorList>
    </citation>
    <scope>NUCLEOTIDE SEQUENCE [LARGE SCALE GENOMIC DNA]</scope>
    <source>
        <strain evidence="3">DSM 8415</strain>
    </source>
</reference>
<dbReference type="InterPro" id="IPR036873">
    <property type="entry name" value="Rhodanese-like_dom_sf"/>
</dbReference>
<dbReference type="PANTHER" id="PTHR44086">
    <property type="entry name" value="THIOSULFATE SULFURTRANSFERASE RDL2, MITOCHONDRIAL-RELATED"/>
    <property type="match status" value="1"/>
</dbReference>
<dbReference type="SMART" id="SM00450">
    <property type="entry name" value="RHOD"/>
    <property type="match status" value="1"/>
</dbReference>
<dbReference type="Pfam" id="PF00581">
    <property type="entry name" value="Rhodanese"/>
    <property type="match status" value="1"/>
</dbReference>
<dbReference type="Proteomes" id="UP000199411">
    <property type="component" value="Unassembled WGS sequence"/>
</dbReference>
<evidence type="ECO:0000259" key="1">
    <source>
        <dbReference type="PROSITE" id="PS50206"/>
    </source>
</evidence>
<proteinExistence type="predicted"/>
<keyword evidence="3" id="KW-1185">Reference proteome</keyword>
<dbReference type="CDD" id="cd00158">
    <property type="entry name" value="RHOD"/>
    <property type="match status" value="1"/>
</dbReference>
<dbReference type="GO" id="GO:0004792">
    <property type="term" value="F:thiosulfate-cyanide sulfurtransferase activity"/>
    <property type="evidence" value="ECO:0007669"/>
    <property type="project" value="TreeGrafter"/>
</dbReference>
<name>A0A1G6HPQ8_9BACT</name>
<sequence length="154" mass="16880">MKRLLVLFALIGFIASVPIKYAYSLTPLAEKKIKEAKTCVHNVSVQEAKELIKNGAIVLDAREYPEYTAGHIPGAIWAPRGLIDFQGPTWFPDKNKTYLVYCKTGGRGVIVAYELKELGYDNVVNLDGGFNAWEKAGEPVEKGAPEGPGKGIKK</sequence>
<organism evidence="2 3">
    <name type="scientific">Desulfurella multipotens</name>
    <dbReference type="NCBI Taxonomy" id="79269"/>
    <lineage>
        <taxon>Bacteria</taxon>
        <taxon>Pseudomonadati</taxon>
        <taxon>Campylobacterota</taxon>
        <taxon>Desulfurellia</taxon>
        <taxon>Desulfurellales</taxon>
        <taxon>Desulfurellaceae</taxon>
        <taxon>Desulfurella</taxon>
    </lineage>
</organism>
<dbReference type="PANTHER" id="PTHR44086:SF13">
    <property type="entry name" value="THIOSULFATE SULFURTRANSFERASE PSPE"/>
    <property type="match status" value="1"/>
</dbReference>
<protein>
    <submittedName>
        <fullName evidence="2">Rhodanese-related sulfurtransferase</fullName>
    </submittedName>
</protein>
<dbReference type="PROSITE" id="PS50206">
    <property type="entry name" value="RHODANESE_3"/>
    <property type="match status" value="1"/>
</dbReference>